<proteinExistence type="predicted"/>
<dbReference type="EMBL" id="JAVRHY010000011">
    <property type="protein sequence ID" value="MDT0619204.1"/>
    <property type="molecule type" value="Genomic_DNA"/>
</dbReference>
<evidence type="ECO:0000313" key="2">
    <source>
        <dbReference type="Proteomes" id="UP001259982"/>
    </source>
</evidence>
<organism evidence="1 2">
    <name type="scientific">Spectribacter acetivorans</name>
    <dbReference type="NCBI Taxonomy" id="3075603"/>
    <lineage>
        <taxon>Bacteria</taxon>
        <taxon>Pseudomonadati</taxon>
        <taxon>Pseudomonadota</taxon>
        <taxon>Gammaproteobacteria</taxon>
        <taxon>Salinisphaerales</taxon>
        <taxon>Salinisphaeraceae</taxon>
        <taxon>Spectribacter</taxon>
    </lineage>
</organism>
<reference evidence="1 2" key="1">
    <citation type="submission" date="2023-09" db="EMBL/GenBank/DDBJ databases">
        <authorList>
            <person name="Rey-Velasco X."/>
        </authorList>
    </citation>
    <scope>NUCLEOTIDE SEQUENCE [LARGE SCALE GENOMIC DNA]</scope>
    <source>
        <strain evidence="1 2">P385</strain>
    </source>
</reference>
<gene>
    <name evidence="1" type="ORF">RM531_12030</name>
</gene>
<evidence type="ECO:0000313" key="1">
    <source>
        <dbReference type="EMBL" id="MDT0619204.1"/>
    </source>
</evidence>
<keyword evidence="2" id="KW-1185">Reference proteome</keyword>
<dbReference type="Proteomes" id="UP001259982">
    <property type="component" value="Unassembled WGS sequence"/>
</dbReference>
<protein>
    <submittedName>
        <fullName evidence="1">Uncharacterized protein</fullName>
    </submittedName>
</protein>
<name>A0ABU3B9R6_9GAMM</name>
<accession>A0ABU3B9R6</accession>
<comment type="caution">
    <text evidence="1">The sequence shown here is derived from an EMBL/GenBank/DDBJ whole genome shotgun (WGS) entry which is preliminary data.</text>
</comment>
<sequence length="75" mass="8809">MMKNITLSADDALIEAARARARAERTTLNAEFRRWLADYARRDQQLQEARAVLDELRGKLRTGGRKFTREEMNER</sequence>